<dbReference type="EMBL" id="QXGB01011839">
    <property type="protein sequence ID" value="KAE9145750.1"/>
    <property type="molecule type" value="Genomic_DNA"/>
</dbReference>
<dbReference type="Proteomes" id="UP000433483">
    <property type="component" value="Unassembled WGS sequence"/>
</dbReference>
<evidence type="ECO:0000256" key="1">
    <source>
        <dbReference type="SAM" id="SignalP"/>
    </source>
</evidence>
<evidence type="ECO:0000313" key="13">
    <source>
        <dbReference type="Proteomes" id="UP000460718"/>
    </source>
</evidence>
<feature type="chain" id="PRO_5036380329" description="Secreted protein" evidence="1">
    <location>
        <begin position="17"/>
        <end position="86"/>
    </location>
</feature>
<keyword evidence="9" id="KW-1185">Reference proteome</keyword>
<evidence type="ECO:0008006" key="14">
    <source>
        <dbReference type="Google" id="ProtNLM"/>
    </source>
</evidence>
<dbReference type="Proteomes" id="UP000440732">
    <property type="component" value="Unassembled WGS sequence"/>
</dbReference>
<evidence type="ECO:0000313" key="4">
    <source>
        <dbReference type="EMBL" id="KAE9053085.1"/>
    </source>
</evidence>
<protein>
    <recommendedName>
        <fullName evidence="14">Secreted protein</fullName>
    </recommendedName>
</protein>
<evidence type="ECO:0000313" key="7">
    <source>
        <dbReference type="EMBL" id="KAE9156558.1"/>
    </source>
</evidence>
<dbReference type="AlphaFoldDB" id="A0A6A3PC87"/>
<keyword evidence="1" id="KW-0732">Signal</keyword>
<dbReference type="EMBL" id="QXGD01010957">
    <property type="protein sequence ID" value="KAE9156558.1"/>
    <property type="molecule type" value="Genomic_DNA"/>
</dbReference>
<name>A0A6A3PC87_9STRA</name>
<dbReference type="EMBL" id="QXGA01012733">
    <property type="protein sequence ID" value="KAE9053510.1"/>
    <property type="molecule type" value="Genomic_DNA"/>
</dbReference>
<evidence type="ECO:0000313" key="10">
    <source>
        <dbReference type="Proteomes" id="UP000440367"/>
    </source>
</evidence>
<dbReference type="Proteomes" id="UP000441208">
    <property type="component" value="Unassembled WGS sequence"/>
</dbReference>
<evidence type="ECO:0000313" key="5">
    <source>
        <dbReference type="EMBL" id="KAE9053510.1"/>
    </source>
</evidence>
<evidence type="ECO:0000313" key="6">
    <source>
        <dbReference type="EMBL" id="KAE9145750.1"/>
    </source>
</evidence>
<dbReference type="EMBL" id="QXFZ01011615">
    <property type="protein sequence ID" value="KAE9053085.1"/>
    <property type="molecule type" value="Genomic_DNA"/>
</dbReference>
<sequence>MLACFVLSRLAMEALAIKKNNLGARRPAMIYPGDTIKCFSPALVAVDARALRTAVVLEVDHSMICIQSESTFSRFYHCSQLLLSQH</sequence>
<dbReference type="EMBL" id="QXGF01011211">
    <property type="protein sequence ID" value="KAE8916242.1"/>
    <property type="molecule type" value="Genomic_DNA"/>
</dbReference>
<gene>
    <name evidence="7" type="ORF">PF002_g33587</name>
    <name evidence="6" type="ORF">PF005_g33664</name>
    <name evidence="5" type="ORF">PF006_g33536</name>
    <name evidence="4" type="ORF">PF007_g33046</name>
    <name evidence="2" type="ORF">PF009_g33432</name>
    <name evidence="3" type="ORF">PF011_g33077</name>
</gene>
<evidence type="ECO:0000313" key="11">
    <source>
        <dbReference type="Proteomes" id="UP000440732"/>
    </source>
</evidence>
<dbReference type="Proteomes" id="UP000460718">
    <property type="component" value="Unassembled WGS sequence"/>
</dbReference>
<proteinExistence type="predicted"/>
<organism evidence="5 11">
    <name type="scientific">Phytophthora fragariae</name>
    <dbReference type="NCBI Taxonomy" id="53985"/>
    <lineage>
        <taxon>Eukaryota</taxon>
        <taxon>Sar</taxon>
        <taxon>Stramenopiles</taxon>
        <taxon>Oomycota</taxon>
        <taxon>Peronosporomycetes</taxon>
        <taxon>Peronosporales</taxon>
        <taxon>Peronosporaceae</taxon>
        <taxon>Phytophthora</taxon>
    </lineage>
</organism>
<feature type="signal peptide" evidence="1">
    <location>
        <begin position="1"/>
        <end position="16"/>
    </location>
</feature>
<dbReference type="Proteomes" id="UP000429523">
    <property type="component" value="Unassembled WGS sequence"/>
</dbReference>
<evidence type="ECO:0000313" key="9">
    <source>
        <dbReference type="Proteomes" id="UP000433483"/>
    </source>
</evidence>
<dbReference type="Proteomes" id="UP000440367">
    <property type="component" value="Unassembled WGS sequence"/>
</dbReference>
<accession>A0A6A3PC87</accession>
<dbReference type="EMBL" id="QXFW01012493">
    <property type="protein sequence ID" value="KAE8950999.1"/>
    <property type="molecule type" value="Genomic_DNA"/>
</dbReference>
<reference evidence="8 9" key="1">
    <citation type="submission" date="2018-08" db="EMBL/GenBank/DDBJ databases">
        <title>Genomic investigation of the strawberry pathogen Phytophthora fragariae indicates pathogenicity is determined by transcriptional variation in three key races.</title>
        <authorList>
            <person name="Adams T.M."/>
            <person name="Armitage A.D."/>
            <person name="Sobczyk M.K."/>
            <person name="Bates H.J."/>
            <person name="Dunwell J.M."/>
            <person name="Nellist C.F."/>
            <person name="Harrison R.J."/>
        </authorList>
    </citation>
    <scope>NUCLEOTIDE SEQUENCE [LARGE SCALE GENOMIC DNA]</scope>
    <source>
        <strain evidence="7 10">BC-1</strain>
        <strain evidence="6 9">NOV-27</strain>
        <strain evidence="5 11">NOV-5</strain>
        <strain evidence="4 12">NOV-71</strain>
        <strain evidence="2 8">NOV-9</strain>
        <strain evidence="3 13">SCRP245</strain>
    </source>
</reference>
<evidence type="ECO:0000313" key="8">
    <source>
        <dbReference type="Proteomes" id="UP000429523"/>
    </source>
</evidence>
<comment type="caution">
    <text evidence="5">The sequence shown here is derived from an EMBL/GenBank/DDBJ whole genome shotgun (WGS) entry which is preliminary data.</text>
</comment>
<evidence type="ECO:0000313" key="3">
    <source>
        <dbReference type="EMBL" id="KAE8950999.1"/>
    </source>
</evidence>
<evidence type="ECO:0000313" key="12">
    <source>
        <dbReference type="Proteomes" id="UP000441208"/>
    </source>
</evidence>
<evidence type="ECO:0000313" key="2">
    <source>
        <dbReference type="EMBL" id="KAE8916242.1"/>
    </source>
</evidence>